<dbReference type="SUPFAM" id="SSF52540">
    <property type="entry name" value="P-loop containing nucleoside triphosphate hydrolases"/>
    <property type="match status" value="1"/>
</dbReference>
<keyword evidence="3" id="KW-1185">Reference proteome</keyword>
<dbReference type="Pfam" id="PF02223">
    <property type="entry name" value="Thymidylate_kin"/>
    <property type="match status" value="1"/>
</dbReference>
<evidence type="ECO:0000259" key="1">
    <source>
        <dbReference type="Pfam" id="PF02223"/>
    </source>
</evidence>
<proteinExistence type="predicted"/>
<evidence type="ECO:0000313" key="3">
    <source>
        <dbReference type="Proteomes" id="UP001597343"/>
    </source>
</evidence>
<protein>
    <recommendedName>
        <fullName evidence="1">Thymidylate kinase-like domain-containing protein</fullName>
    </recommendedName>
</protein>
<dbReference type="RefSeq" id="WP_386047773.1">
    <property type="nucleotide sequence ID" value="NZ_JBHUIO010000009.1"/>
</dbReference>
<sequence>MNPFLVIEGVDGTGKSTVCAALEQDQGAAFYKGMSPEWRDFRDFVDEDADDFSRLLYYFASVTYTSGKVKQSQETLPVICHRYFATYLAIFSLNTKTPLSQLKEAFAPVRARMVTPDLTILLTADHEELKRRLLARVHELKATDMRVVNSVEYTLNFELALREVLSWDGEYAVLNTTGKTPDEVIAEARQLCEQHIQNWKPVSHEVR</sequence>
<organism evidence="2 3">
    <name type="scientific">Tumebacillus lipolyticus</name>
    <dbReference type="NCBI Taxonomy" id="1280370"/>
    <lineage>
        <taxon>Bacteria</taxon>
        <taxon>Bacillati</taxon>
        <taxon>Bacillota</taxon>
        <taxon>Bacilli</taxon>
        <taxon>Bacillales</taxon>
        <taxon>Alicyclobacillaceae</taxon>
        <taxon>Tumebacillus</taxon>
    </lineage>
</organism>
<comment type="caution">
    <text evidence="2">The sequence shown here is derived from an EMBL/GenBank/DDBJ whole genome shotgun (WGS) entry which is preliminary data.</text>
</comment>
<dbReference type="Proteomes" id="UP001597343">
    <property type="component" value="Unassembled WGS sequence"/>
</dbReference>
<dbReference type="InterPro" id="IPR039430">
    <property type="entry name" value="Thymidylate_kin-like_dom"/>
</dbReference>
<feature type="domain" description="Thymidylate kinase-like" evidence="1">
    <location>
        <begin position="7"/>
        <end position="145"/>
    </location>
</feature>
<gene>
    <name evidence="2" type="ORF">ACFSOY_14515</name>
</gene>
<accession>A0ABW5A0J0</accession>
<dbReference type="Gene3D" id="3.40.50.300">
    <property type="entry name" value="P-loop containing nucleotide triphosphate hydrolases"/>
    <property type="match status" value="1"/>
</dbReference>
<dbReference type="InterPro" id="IPR027417">
    <property type="entry name" value="P-loop_NTPase"/>
</dbReference>
<evidence type="ECO:0000313" key="2">
    <source>
        <dbReference type="EMBL" id="MFD2171178.1"/>
    </source>
</evidence>
<reference evidence="3" key="1">
    <citation type="journal article" date="2019" name="Int. J. Syst. Evol. Microbiol.">
        <title>The Global Catalogue of Microorganisms (GCM) 10K type strain sequencing project: providing services to taxonomists for standard genome sequencing and annotation.</title>
        <authorList>
            <consortium name="The Broad Institute Genomics Platform"/>
            <consortium name="The Broad Institute Genome Sequencing Center for Infectious Disease"/>
            <person name="Wu L."/>
            <person name="Ma J."/>
        </authorList>
    </citation>
    <scope>NUCLEOTIDE SEQUENCE [LARGE SCALE GENOMIC DNA]</scope>
    <source>
        <strain evidence="3">CGMCC 1.13574</strain>
    </source>
</reference>
<dbReference type="EMBL" id="JBHUIO010000009">
    <property type="protein sequence ID" value="MFD2171178.1"/>
    <property type="molecule type" value="Genomic_DNA"/>
</dbReference>
<name>A0ABW5A0J0_9BACL</name>